<reference evidence="1 2" key="1">
    <citation type="journal article" date="2023" name="Sci. Data">
        <title>Genome assembly of the Korean intertidal mud-creeper Batillaria attramentaria.</title>
        <authorList>
            <person name="Patra A.K."/>
            <person name="Ho P.T."/>
            <person name="Jun S."/>
            <person name="Lee S.J."/>
            <person name="Kim Y."/>
            <person name="Won Y.J."/>
        </authorList>
    </citation>
    <scope>NUCLEOTIDE SEQUENCE [LARGE SCALE GENOMIC DNA]</scope>
    <source>
        <strain evidence="1">Wonlab-2016</strain>
    </source>
</reference>
<comment type="caution">
    <text evidence="1">The sequence shown here is derived from an EMBL/GenBank/DDBJ whole genome shotgun (WGS) entry which is preliminary data.</text>
</comment>
<organism evidence="1 2">
    <name type="scientific">Batillaria attramentaria</name>
    <dbReference type="NCBI Taxonomy" id="370345"/>
    <lineage>
        <taxon>Eukaryota</taxon>
        <taxon>Metazoa</taxon>
        <taxon>Spiralia</taxon>
        <taxon>Lophotrochozoa</taxon>
        <taxon>Mollusca</taxon>
        <taxon>Gastropoda</taxon>
        <taxon>Caenogastropoda</taxon>
        <taxon>Sorbeoconcha</taxon>
        <taxon>Cerithioidea</taxon>
        <taxon>Batillariidae</taxon>
        <taxon>Batillaria</taxon>
    </lineage>
</organism>
<evidence type="ECO:0000313" key="2">
    <source>
        <dbReference type="Proteomes" id="UP001519460"/>
    </source>
</evidence>
<proteinExistence type="predicted"/>
<name>A0ABD0JUK0_9CAEN</name>
<evidence type="ECO:0000313" key="1">
    <source>
        <dbReference type="EMBL" id="KAK7478364.1"/>
    </source>
</evidence>
<dbReference type="AlphaFoldDB" id="A0ABD0JUK0"/>
<sequence>MEVPVIKVYKDPFYDLFGFHFIFNVVLAGEAHPLTYRGQLQGGDEEGRVFKSSCSSSIPLFAVPPPVKNSLRYSRNTCSSPPLNTEQRIHKNTRFARIVNAQVFHLAAVTSLTAKFDNRIRSERAGILIPHYTK</sequence>
<protein>
    <submittedName>
        <fullName evidence="1">Uncharacterized protein</fullName>
    </submittedName>
</protein>
<gene>
    <name evidence="1" type="ORF">BaRGS_00030368</name>
</gene>
<keyword evidence="2" id="KW-1185">Reference proteome</keyword>
<dbReference type="EMBL" id="JACVVK020000327">
    <property type="protein sequence ID" value="KAK7478364.1"/>
    <property type="molecule type" value="Genomic_DNA"/>
</dbReference>
<accession>A0ABD0JUK0</accession>
<dbReference type="Proteomes" id="UP001519460">
    <property type="component" value="Unassembled WGS sequence"/>
</dbReference>